<name>A0A9W4WRN9_9GLOM</name>
<accession>A0A9W4WRN9</accession>
<gene>
    <name evidence="1" type="ORF">FWILDA_LOCUS10158</name>
</gene>
<comment type="caution">
    <text evidence="1">The sequence shown here is derived from an EMBL/GenBank/DDBJ whole genome shotgun (WGS) entry which is preliminary data.</text>
</comment>
<reference evidence="1" key="1">
    <citation type="submission" date="2022-08" db="EMBL/GenBank/DDBJ databases">
        <authorList>
            <person name="Kallberg Y."/>
            <person name="Tangrot J."/>
            <person name="Rosling A."/>
        </authorList>
    </citation>
    <scope>NUCLEOTIDE SEQUENCE</scope>
    <source>
        <strain evidence="1">Wild A</strain>
    </source>
</reference>
<evidence type="ECO:0000313" key="2">
    <source>
        <dbReference type="Proteomes" id="UP001153678"/>
    </source>
</evidence>
<dbReference type="Pfam" id="PF14388">
    <property type="entry name" value="DUF4419"/>
    <property type="match status" value="1"/>
</dbReference>
<dbReference type="EMBL" id="CAMKVN010002551">
    <property type="protein sequence ID" value="CAI2181583.1"/>
    <property type="molecule type" value="Genomic_DNA"/>
</dbReference>
<dbReference type="PANTHER" id="PTHR31252">
    <property type="entry name" value="DUF4419 DOMAIN-CONTAINING PROTEIN"/>
    <property type="match status" value="1"/>
</dbReference>
<dbReference type="InterPro" id="IPR025533">
    <property type="entry name" value="DUF4419"/>
</dbReference>
<protein>
    <submittedName>
        <fullName evidence="1">8669_t:CDS:1</fullName>
    </submittedName>
</protein>
<dbReference type="AlphaFoldDB" id="A0A9W4WRN9"/>
<dbReference type="Proteomes" id="UP001153678">
    <property type="component" value="Unassembled WGS sequence"/>
</dbReference>
<proteinExistence type="predicted"/>
<organism evidence="1 2">
    <name type="scientific">Funneliformis geosporum</name>
    <dbReference type="NCBI Taxonomy" id="1117311"/>
    <lineage>
        <taxon>Eukaryota</taxon>
        <taxon>Fungi</taxon>
        <taxon>Fungi incertae sedis</taxon>
        <taxon>Mucoromycota</taxon>
        <taxon>Glomeromycotina</taxon>
        <taxon>Glomeromycetes</taxon>
        <taxon>Glomerales</taxon>
        <taxon>Glomeraceae</taxon>
        <taxon>Funneliformis</taxon>
    </lineage>
</organism>
<sequence length="348" mass="39742">MSTRILTKKINLENNLHEHVLIKDRISQLFPDTKVYAISIDYDETPSSKQSLLKYTMTSHGLAAAILHAYNNHQHLRLSPDDIWLTIAQGVSHHINYNAEKFRYYFVNHEGKKEICVYAGDILNSCFEGDWPEVVNRLVVKTDQAIEKIDLKSLLECDFSTTTKNSLTASRIVLLDMVKAYFSYKICTLCGIPKVTLEGTLEDWEKVQEKVIQLRQLNLDLDFWLDRLEPVICKLIETYKGKIDEEFWARIASNESFGSGPRDISGWMMAFYPYEKDGTKVTFNSIEAKGIPDGRVGVPFTTDNELHLKFVAGFLGAQQEFLENSNEVIVSPMIGWSVIDDKTAKDNI</sequence>
<dbReference type="OrthoDB" id="9978173at2759"/>
<evidence type="ECO:0000313" key="1">
    <source>
        <dbReference type="EMBL" id="CAI2181583.1"/>
    </source>
</evidence>
<dbReference type="PANTHER" id="PTHR31252:SF11">
    <property type="entry name" value="DUF4419 DOMAIN-CONTAINING PROTEIN"/>
    <property type="match status" value="1"/>
</dbReference>
<keyword evidence="2" id="KW-1185">Reference proteome</keyword>